<dbReference type="Pfam" id="PF24722">
    <property type="entry name" value="DUF7674"/>
    <property type="match status" value="1"/>
</dbReference>
<organism evidence="2 3">
    <name type="scientific">Subtercola boreus</name>
    <dbReference type="NCBI Taxonomy" id="120213"/>
    <lineage>
        <taxon>Bacteria</taxon>
        <taxon>Bacillati</taxon>
        <taxon>Actinomycetota</taxon>
        <taxon>Actinomycetes</taxon>
        <taxon>Micrococcales</taxon>
        <taxon>Microbacteriaceae</taxon>
        <taxon>Subtercola</taxon>
    </lineage>
</organism>
<dbReference type="AlphaFoldDB" id="A0A3E0VQI5"/>
<dbReference type="Proteomes" id="UP000256541">
    <property type="component" value="Unassembled WGS sequence"/>
</dbReference>
<comment type="caution">
    <text evidence="2">The sequence shown here is derived from an EMBL/GenBank/DDBJ whole genome shotgun (WGS) entry which is preliminary data.</text>
</comment>
<dbReference type="RefSeq" id="WP_116412839.1">
    <property type="nucleotide sequence ID" value="NZ_NBXB01000043.1"/>
</dbReference>
<evidence type="ECO:0000259" key="1">
    <source>
        <dbReference type="Pfam" id="PF24722"/>
    </source>
</evidence>
<evidence type="ECO:0000313" key="2">
    <source>
        <dbReference type="EMBL" id="RFA12254.1"/>
    </source>
</evidence>
<dbReference type="OrthoDB" id="8410617at2"/>
<evidence type="ECO:0000313" key="3">
    <source>
        <dbReference type="Proteomes" id="UP000256541"/>
    </source>
</evidence>
<proteinExistence type="predicted"/>
<sequence>MAGPRTTKANFVDQLVEAVPESESTVVEHLDYFDELLLHLLMADLLRFATASFANGRTDISDRLLRFVDASLTGGDEYIQNAVKVSFVEHFSAWPGETPEFLDTWPLALRSALEAFR</sequence>
<dbReference type="EMBL" id="NBXB01000043">
    <property type="protein sequence ID" value="RFA12254.1"/>
    <property type="molecule type" value="Genomic_DNA"/>
</dbReference>
<name>A0A3E0VQI5_9MICO</name>
<feature type="domain" description="DUF7674" evidence="1">
    <location>
        <begin position="13"/>
        <end position="112"/>
    </location>
</feature>
<reference evidence="2 3" key="1">
    <citation type="submission" date="2017-04" db="EMBL/GenBank/DDBJ databases">
        <title>Comparative genome analysis of Subtercola boreus.</title>
        <authorList>
            <person name="Cho Y.-J."/>
            <person name="Cho A."/>
            <person name="Kim O.-S."/>
            <person name="Lee J.-I."/>
        </authorList>
    </citation>
    <scope>NUCLEOTIDE SEQUENCE [LARGE SCALE GENOMIC DNA]</scope>
    <source>
        <strain evidence="2 3">P27479</strain>
    </source>
</reference>
<protein>
    <recommendedName>
        <fullName evidence="1">DUF7674 domain-containing protein</fullName>
    </recommendedName>
</protein>
<gene>
    <name evidence="2" type="ORF">B7R22_16635</name>
</gene>
<accession>A0A3E0VQI5</accession>
<dbReference type="InterPro" id="IPR056091">
    <property type="entry name" value="DUF7674"/>
</dbReference>